<name>A0ABT5BAB5_9BACT</name>
<accession>A0ABT5BAB5</accession>
<evidence type="ECO:0000313" key="2">
    <source>
        <dbReference type="EMBL" id="MDC0671070.1"/>
    </source>
</evidence>
<evidence type="ECO:0008006" key="4">
    <source>
        <dbReference type="Google" id="ProtNLM"/>
    </source>
</evidence>
<sequence>MPVLRDILVGAALTVAHLWALSPRLAWAGDNGLPRTEVQHRGETCLTRVDRSVDPVVHLEYTIPLVDVCLTEDEPADSRTHQFVAFCHDALPFTIPPWVTWADVDSSLAADPEIPEPVTSEQVLEDSPAFADCWWPITSAAERRPITCEAARPGVDWDTSALAPGAYVVAGYTYMPWLNRWTPRRGVYRVHDGDPDAAPPAAALFTRVVDVWHGQPIHLAACIDAPAGSTWKLEFAVSPAAPEPELDWQPLLPVAPVDSSDLDITFDVPEEHAGVRLTVRLVVEDPGGRTVVAHMPAPGTVMMRKETGVSGSGDEPNDFDFCRDNPAADDPPHCATTSEPDSTGDAPPPPAGDGCACTSSSGRSAAPLALLVLLAYRRRRDGTSRRSDRSIS</sequence>
<protein>
    <recommendedName>
        <fullName evidence="4">MYXO-CTERM domain-containing protein</fullName>
    </recommendedName>
</protein>
<organism evidence="2 3">
    <name type="scientific">Nannocystis radixulma</name>
    <dbReference type="NCBI Taxonomy" id="2995305"/>
    <lineage>
        <taxon>Bacteria</taxon>
        <taxon>Pseudomonadati</taxon>
        <taxon>Myxococcota</taxon>
        <taxon>Polyangia</taxon>
        <taxon>Nannocystales</taxon>
        <taxon>Nannocystaceae</taxon>
        <taxon>Nannocystis</taxon>
    </lineage>
</organism>
<dbReference type="RefSeq" id="WP_272001121.1">
    <property type="nucleotide sequence ID" value="NZ_JAQNDN010000013.1"/>
</dbReference>
<evidence type="ECO:0000256" key="1">
    <source>
        <dbReference type="SAM" id="MobiDB-lite"/>
    </source>
</evidence>
<evidence type="ECO:0000313" key="3">
    <source>
        <dbReference type="Proteomes" id="UP001217838"/>
    </source>
</evidence>
<proteinExistence type="predicted"/>
<dbReference type="Proteomes" id="UP001217838">
    <property type="component" value="Unassembled WGS sequence"/>
</dbReference>
<gene>
    <name evidence="2" type="ORF">POL58_25160</name>
</gene>
<dbReference type="EMBL" id="JAQNDN010000013">
    <property type="protein sequence ID" value="MDC0671070.1"/>
    <property type="molecule type" value="Genomic_DNA"/>
</dbReference>
<comment type="caution">
    <text evidence="2">The sequence shown here is derived from an EMBL/GenBank/DDBJ whole genome shotgun (WGS) entry which is preliminary data.</text>
</comment>
<reference evidence="2 3" key="1">
    <citation type="submission" date="2022-11" db="EMBL/GenBank/DDBJ databases">
        <title>Minimal conservation of predation-associated metabolite biosynthetic gene clusters underscores biosynthetic potential of Myxococcota including descriptions for ten novel species: Archangium lansinium sp. nov., Myxococcus landrumus sp. nov., Nannocystis bai.</title>
        <authorList>
            <person name="Ahearne A."/>
            <person name="Stevens C."/>
            <person name="Dowd S."/>
        </authorList>
    </citation>
    <scope>NUCLEOTIDE SEQUENCE [LARGE SCALE GENOMIC DNA]</scope>
    <source>
        <strain evidence="2 3">NCELM</strain>
    </source>
</reference>
<feature type="compositionally biased region" description="Low complexity" evidence="1">
    <location>
        <begin position="352"/>
        <end position="362"/>
    </location>
</feature>
<feature type="region of interest" description="Disordered" evidence="1">
    <location>
        <begin position="303"/>
        <end position="362"/>
    </location>
</feature>
<keyword evidence="3" id="KW-1185">Reference proteome</keyword>